<proteinExistence type="predicted"/>
<sequence>MSLFCDDGCYPVAHHYSTKRRSSRADGSSFEVASAEARSVKDKYSMKVPTPFGTVKFNESHARHAAKASRAKASRFSAVSNIFYGILKAHSIHWLYKADFGVFNEYKTYSFRFPNLCDIGLYKSFNIYDKNLDIQKIIHINDDPPIIMLFVNQNQKPIDIYFYSKPIYTTVAIMLENRDPLRTNSMSV</sequence>
<dbReference type="EMBL" id="CAJOAY010001631">
    <property type="protein sequence ID" value="CAF3867963.1"/>
    <property type="molecule type" value="Genomic_DNA"/>
</dbReference>
<gene>
    <name evidence="1" type="ORF">OKA104_LOCUS22424</name>
</gene>
<reference evidence="1" key="1">
    <citation type="submission" date="2021-02" db="EMBL/GenBank/DDBJ databases">
        <authorList>
            <person name="Nowell W R."/>
        </authorList>
    </citation>
    <scope>NUCLEOTIDE SEQUENCE</scope>
</reference>
<name>A0A819FGW5_9BILA</name>
<accession>A0A819FGW5</accession>
<evidence type="ECO:0000313" key="1">
    <source>
        <dbReference type="EMBL" id="CAF3867963.1"/>
    </source>
</evidence>
<dbReference type="AlphaFoldDB" id="A0A819FGW5"/>
<evidence type="ECO:0000313" key="2">
    <source>
        <dbReference type="Proteomes" id="UP000663881"/>
    </source>
</evidence>
<organism evidence="1 2">
    <name type="scientific">Adineta steineri</name>
    <dbReference type="NCBI Taxonomy" id="433720"/>
    <lineage>
        <taxon>Eukaryota</taxon>
        <taxon>Metazoa</taxon>
        <taxon>Spiralia</taxon>
        <taxon>Gnathifera</taxon>
        <taxon>Rotifera</taxon>
        <taxon>Eurotatoria</taxon>
        <taxon>Bdelloidea</taxon>
        <taxon>Adinetida</taxon>
        <taxon>Adinetidae</taxon>
        <taxon>Adineta</taxon>
    </lineage>
</organism>
<protein>
    <submittedName>
        <fullName evidence="1">Uncharacterized protein</fullName>
    </submittedName>
</protein>
<comment type="caution">
    <text evidence="1">The sequence shown here is derived from an EMBL/GenBank/DDBJ whole genome shotgun (WGS) entry which is preliminary data.</text>
</comment>
<dbReference type="Proteomes" id="UP000663881">
    <property type="component" value="Unassembled WGS sequence"/>
</dbReference>